<organism evidence="1 2">
    <name type="scientific">Planctopirus limnophila (strain ATCC 43296 / DSM 3776 / IFAM 1008 / Mu 290)</name>
    <name type="common">Planctomyces limnophilus</name>
    <dbReference type="NCBI Taxonomy" id="521674"/>
    <lineage>
        <taxon>Bacteria</taxon>
        <taxon>Pseudomonadati</taxon>
        <taxon>Planctomycetota</taxon>
        <taxon>Planctomycetia</taxon>
        <taxon>Planctomycetales</taxon>
        <taxon>Planctomycetaceae</taxon>
        <taxon>Planctopirus</taxon>
    </lineage>
</organism>
<reference evidence="1 2" key="1">
    <citation type="journal article" date="2010" name="Stand. Genomic Sci.">
        <title>Complete genome sequence of Planctomyces limnophilus type strain (Mu 290).</title>
        <authorList>
            <person name="Labutti K."/>
            <person name="Sikorski J."/>
            <person name="Schneider S."/>
            <person name="Nolan M."/>
            <person name="Lucas S."/>
            <person name="Glavina Del Rio T."/>
            <person name="Tice H."/>
            <person name="Cheng J.F."/>
            <person name="Goodwin L."/>
            <person name="Pitluck S."/>
            <person name="Liolios K."/>
            <person name="Ivanova N."/>
            <person name="Mavromatis K."/>
            <person name="Mikhailova N."/>
            <person name="Pati A."/>
            <person name="Chen A."/>
            <person name="Palaniappan K."/>
            <person name="Land M."/>
            <person name="Hauser L."/>
            <person name="Chang Y.J."/>
            <person name="Jeffries C.D."/>
            <person name="Tindall B.J."/>
            <person name="Rohde M."/>
            <person name="Goker M."/>
            <person name="Woyke T."/>
            <person name="Bristow J."/>
            <person name="Eisen J.A."/>
            <person name="Markowitz V."/>
            <person name="Hugenholtz P."/>
            <person name="Kyrpides N.C."/>
            <person name="Klenk H.P."/>
            <person name="Lapidus A."/>
        </authorList>
    </citation>
    <scope>NUCLEOTIDE SEQUENCE [LARGE SCALE GENOMIC DNA]</scope>
    <source>
        <strain evidence="2">ATCC 43296 / DSM 3776 / IFAM 1008 / 290</strain>
    </source>
</reference>
<sequence length="70" mass="7584">MRLFSGGFVWGGMDDGADGHEPECVTRTKPIKHHGGRWVVECKPQGGTGCSVYQRAGSVNDGHSKEIKEI</sequence>
<keyword evidence="2" id="KW-1185">Reference proteome</keyword>
<dbReference type="AlphaFoldDB" id="D5STX4"/>
<gene>
    <name evidence="1" type="ordered locus">Plim_1124</name>
</gene>
<name>D5STX4_PLAL2</name>
<dbReference type="STRING" id="521674.Plim_1124"/>
<evidence type="ECO:0000313" key="1">
    <source>
        <dbReference type="EMBL" id="ADG66959.1"/>
    </source>
</evidence>
<dbReference type="KEGG" id="plm:Plim_1124"/>
<dbReference type="Proteomes" id="UP000002220">
    <property type="component" value="Chromosome"/>
</dbReference>
<evidence type="ECO:0000313" key="2">
    <source>
        <dbReference type="Proteomes" id="UP000002220"/>
    </source>
</evidence>
<protein>
    <submittedName>
        <fullName evidence="1">Uncharacterized protein</fullName>
    </submittedName>
</protein>
<dbReference type="EMBL" id="CP001744">
    <property type="protein sequence ID" value="ADG66959.1"/>
    <property type="molecule type" value="Genomic_DNA"/>
</dbReference>
<accession>D5STX4</accession>
<proteinExistence type="predicted"/>
<dbReference type="HOGENOM" id="CLU_2754398_0_0_0"/>